<evidence type="ECO:0000313" key="2">
    <source>
        <dbReference type="EMBL" id="RDX99513.1"/>
    </source>
</evidence>
<gene>
    <name evidence="2" type="ORF">CR513_17424</name>
</gene>
<proteinExistence type="predicted"/>
<reference evidence="2" key="1">
    <citation type="submission" date="2018-05" db="EMBL/GenBank/DDBJ databases">
        <title>Draft genome of Mucuna pruriens seed.</title>
        <authorList>
            <person name="Nnadi N.E."/>
            <person name="Vos R."/>
            <person name="Hasami M.H."/>
            <person name="Devisetty U.K."/>
            <person name="Aguiy J.C."/>
        </authorList>
    </citation>
    <scope>NUCLEOTIDE SEQUENCE [LARGE SCALE GENOMIC DNA]</scope>
    <source>
        <strain evidence="2">JCA_2017</strain>
    </source>
</reference>
<name>A0A371H9Y1_MUCPR</name>
<feature type="compositionally biased region" description="Basic and acidic residues" evidence="1">
    <location>
        <begin position="71"/>
        <end position="86"/>
    </location>
</feature>
<accession>A0A371H9Y1</accession>
<dbReference type="AlphaFoldDB" id="A0A371H9Y1"/>
<organism evidence="2 3">
    <name type="scientific">Mucuna pruriens</name>
    <name type="common">Velvet bean</name>
    <name type="synonym">Dolichos pruriens</name>
    <dbReference type="NCBI Taxonomy" id="157652"/>
    <lineage>
        <taxon>Eukaryota</taxon>
        <taxon>Viridiplantae</taxon>
        <taxon>Streptophyta</taxon>
        <taxon>Embryophyta</taxon>
        <taxon>Tracheophyta</taxon>
        <taxon>Spermatophyta</taxon>
        <taxon>Magnoliopsida</taxon>
        <taxon>eudicotyledons</taxon>
        <taxon>Gunneridae</taxon>
        <taxon>Pentapetalae</taxon>
        <taxon>rosids</taxon>
        <taxon>fabids</taxon>
        <taxon>Fabales</taxon>
        <taxon>Fabaceae</taxon>
        <taxon>Papilionoideae</taxon>
        <taxon>50 kb inversion clade</taxon>
        <taxon>NPAAA clade</taxon>
        <taxon>indigoferoid/millettioid clade</taxon>
        <taxon>Phaseoleae</taxon>
        <taxon>Mucuna</taxon>
    </lineage>
</organism>
<evidence type="ECO:0000313" key="3">
    <source>
        <dbReference type="Proteomes" id="UP000257109"/>
    </source>
</evidence>
<protein>
    <submittedName>
        <fullName evidence="2">Uncharacterized protein</fullName>
    </submittedName>
</protein>
<dbReference type="Proteomes" id="UP000257109">
    <property type="component" value="Unassembled WGS sequence"/>
</dbReference>
<dbReference type="EMBL" id="QJKJ01003211">
    <property type="protein sequence ID" value="RDX99513.1"/>
    <property type="molecule type" value="Genomic_DNA"/>
</dbReference>
<keyword evidence="3" id="KW-1185">Reference proteome</keyword>
<sequence length="86" mass="9688">MQQPTKDHSLFGIDVIDELVEEHTQLDPNSDKMPSFVKIINLPKPKSLYEHKVVEIKHVKSDSANQGLDLTRAESDSSVETKVESD</sequence>
<comment type="caution">
    <text evidence="2">The sequence shown here is derived from an EMBL/GenBank/DDBJ whole genome shotgun (WGS) entry which is preliminary data.</text>
</comment>
<feature type="region of interest" description="Disordered" evidence="1">
    <location>
        <begin position="64"/>
        <end position="86"/>
    </location>
</feature>
<feature type="non-terminal residue" evidence="2">
    <location>
        <position position="1"/>
    </location>
</feature>
<evidence type="ECO:0000256" key="1">
    <source>
        <dbReference type="SAM" id="MobiDB-lite"/>
    </source>
</evidence>